<evidence type="ECO:0000256" key="3">
    <source>
        <dbReference type="ARBA" id="ARBA00022942"/>
    </source>
</evidence>
<dbReference type="InterPro" id="IPR000426">
    <property type="entry name" value="Proteasome_asu_N"/>
</dbReference>
<name>A0A382BE44_9ZZZZ</name>
<dbReference type="SUPFAM" id="SSF56235">
    <property type="entry name" value="N-terminal nucleophile aminohydrolases (Ntn hydrolases)"/>
    <property type="match status" value="1"/>
</dbReference>
<dbReference type="PANTHER" id="PTHR11599">
    <property type="entry name" value="PROTEASOME SUBUNIT ALPHA/BETA"/>
    <property type="match status" value="1"/>
</dbReference>
<dbReference type="PROSITE" id="PS51475">
    <property type="entry name" value="PROTEASOME_ALPHA_2"/>
    <property type="match status" value="1"/>
</dbReference>
<gene>
    <name evidence="5" type="ORF">METZ01_LOCUS164902</name>
</gene>
<dbReference type="AlphaFoldDB" id="A0A382BE44"/>
<dbReference type="GO" id="GO:0005737">
    <property type="term" value="C:cytoplasm"/>
    <property type="evidence" value="ECO:0007669"/>
    <property type="project" value="UniProtKB-SubCell"/>
</dbReference>
<dbReference type="InterPro" id="IPR050115">
    <property type="entry name" value="Proteasome_alpha"/>
</dbReference>
<evidence type="ECO:0000256" key="2">
    <source>
        <dbReference type="ARBA" id="ARBA00022490"/>
    </source>
</evidence>
<accession>A0A382BE44</accession>
<dbReference type="Pfam" id="PF10584">
    <property type="entry name" value="Proteasome_A_N"/>
    <property type="match status" value="1"/>
</dbReference>
<dbReference type="GO" id="GO:0019773">
    <property type="term" value="C:proteasome core complex, alpha-subunit complex"/>
    <property type="evidence" value="ECO:0007669"/>
    <property type="project" value="InterPro"/>
</dbReference>
<feature type="domain" description="Proteasome alpha-type subunits" evidence="4">
    <location>
        <begin position="41"/>
        <end position="63"/>
    </location>
</feature>
<dbReference type="FunFam" id="3.60.20.10:FF:000004">
    <property type="entry name" value="Proteasome subunit alpha type-4"/>
    <property type="match status" value="1"/>
</dbReference>
<keyword evidence="3" id="KW-0647">Proteasome</keyword>
<dbReference type="SMART" id="SM00948">
    <property type="entry name" value="Proteasome_A_N"/>
    <property type="match status" value="1"/>
</dbReference>
<protein>
    <recommendedName>
        <fullName evidence="4">Proteasome alpha-type subunits domain-containing protein</fullName>
    </recommendedName>
</protein>
<dbReference type="NCBIfam" id="NF003075">
    <property type="entry name" value="PRK03996.1"/>
    <property type="match status" value="1"/>
</dbReference>
<organism evidence="5">
    <name type="scientific">marine metagenome</name>
    <dbReference type="NCBI Taxonomy" id="408172"/>
    <lineage>
        <taxon>unclassified sequences</taxon>
        <taxon>metagenomes</taxon>
        <taxon>ecological metagenomes</taxon>
    </lineage>
</organism>
<dbReference type="InterPro" id="IPR029055">
    <property type="entry name" value="Ntn_hydrolases_N"/>
</dbReference>
<reference evidence="5" key="1">
    <citation type="submission" date="2018-05" db="EMBL/GenBank/DDBJ databases">
        <authorList>
            <person name="Lanie J.A."/>
            <person name="Ng W.-L."/>
            <person name="Kazmierczak K.M."/>
            <person name="Andrzejewski T.M."/>
            <person name="Davidsen T.M."/>
            <person name="Wayne K.J."/>
            <person name="Tettelin H."/>
            <person name="Glass J.I."/>
            <person name="Rusch D."/>
            <person name="Podicherti R."/>
            <person name="Tsui H.-C.T."/>
            <person name="Winkler M.E."/>
        </authorList>
    </citation>
    <scope>NUCLEOTIDE SEQUENCE</scope>
</reference>
<dbReference type="EMBL" id="UINC01029398">
    <property type="protein sequence ID" value="SVB12048.1"/>
    <property type="molecule type" value="Genomic_DNA"/>
</dbReference>
<keyword evidence="2" id="KW-0963">Cytoplasm</keyword>
<sequence>MFLYSGSIYFCTLINTFRHNARLKLNFQIIVNKLMPSQQGYDRAITVFSPDGRLYQVEYAIETVKRGSVAIGIKSKDGIIIMAEEKQRKLQISENPQKLFQIDHHVGAAAAGYIPDARSQVDDAVFFSQSNKLVYDESVSIETVAKHLADQCQQFTQYAGARPMGVAMIIGGVDKNGNLLFLTDPSGTYISYDAVAIGANSDKATEFLDKEYKAGISLEDAGVLGVAAIYLASDVKDGSDHIKMCQIKSNTKQFELISDEQIAKFVQAAKEKYPSLQE</sequence>
<dbReference type="GO" id="GO:0006511">
    <property type="term" value="P:ubiquitin-dependent protein catabolic process"/>
    <property type="evidence" value="ECO:0007669"/>
    <property type="project" value="InterPro"/>
</dbReference>
<dbReference type="Pfam" id="PF00227">
    <property type="entry name" value="Proteasome"/>
    <property type="match status" value="1"/>
</dbReference>
<dbReference type="InterPro" id="IPR023332">
    <property type="entry name" value="Proteasome_alpha-type"/>
</dbReference>
<evidence type="ECO:0000256" key="1">
    <source>
        <dbReference type="ARBA" id="ARBA00004496"/>
    </source>
</evidence>
<evidence type="ECO:0000259" key="4">
    <source>
        <dbReference type="SMART" id="SM00948"/>
    </source>
</evidence>
<dbReference type="Gene3D" id="3.60.20.10">
    <property type="entry name" value="Glutamine Phosphoribosylpyrophosphate, subunit 1, domain 1"/>
    <property type="match status" value="1"/>
</dbReference>
<dbReference type="InterPro" id="IPR001353">
    <property type="entry name" value="Proteasome_sua/b"/>
</dbReference>
<evidence type="ECO:0000313" key="5">
    <source>
        <dbReference type="EMBL" id="SVB12048.1"/>
    </source>
</evidence>
<comment type="subcellular location">
    <subcellularLocation>
        <location evidence="1">Cytoplasm</location>
    </subcellularLocation>
</comment>
<proteinExistence type="predicted"/>